<protein>
    <submittedName>
        <fullName evidence="4">TetR/AcrR family transcriptional regulator</fullName>
    </submittedName>
</protein>
<name>A0ABS2UI12_9ACTN</name>
<feature type="DNA-binding region" description="H-T-H motif" evidence="2">
    <location>
        <begin position="32"/>
        <end position="51"/>
    </location>
</feature>
<keyword evidence="5" id="KW-1185">Reference proteome</keyword>
<evidence type="ECO:0000313" key="4">
    <source>
        <dbReference type="EMBL" id="MBM9617267.1"/>
    </source>
</evidence>
<dbReference type="Pfam" id="PF00440">
    <property type="entry name" value="TetR_N"/>
    <property type="match status" value="1"/>
</dbReference>
<dbReference type="EMBL" id="JAFEJA010000001">
    <property type="protein sequence ID" value="MBM9617267.1"/>
    <property type="molecule type" value="Genomic_DNA"/>
</dbReference>
<dbReference type="InterPro" id="IPR009057">
    <property type="entry name" value="Homeodomain-like_sf"/>
</dbReference>
<evidence type="ECO:0000256" key="1">
    <source>
        <dbReference type="ARBA" id="ARBA00023125"/>
    </source>
</evidence>
<reference evidence="4 5" key="1">
    <citation type="journal article" date="2016" name="Arch. Microbiol.">
        <title>Streptomyces zhihengii sp. nov., isolated from rhizospheric soil of Psammosilene tunicoides.</title>
        <authorList>
            <person name="Huang M.J."/>
            <person name="Fei J.J."/>
            <person name="Salam N."/>
            <person name="Kim C.J."/>
            <person name="Hozzein W.N."/>
            <person name="Xiao M."/>
            <person name="Huang H.Q."/>
            <person name="Li W.J."/>
        </authorList>
    </citation>
    <scope>NUCLEOTIDE SEQUENCE [LARGE SCALE GENOMIC DNA]</scope>
    <source>
        <strain evidence="4 5">YIM T102</strain>
    </source>
</reference>
<dbReference type="Proteomes" id="UP000664109">
    <property type="component" value="Unassembled WGS sequence"/>
</dbReference>
<comment type="caution">
    <text evidence="4">The sequence shown here is derived from an EMBL/GenBank/DDBJ whole genome shotgun (WGS) entry which is preliminary data.</text>
</comment>
<evidence type="ECO:0000313" key="5">
    <source>
        <dbReference type="Proteomes" id="UP000664109"/>
    </source>
</evidence>
<evidence type="ECO:0000259" key="3">
    <source>
        <dbReference type="PROSITE" id="PS50977"/>
    </source>
</evidence>
<gene>
    <name evidence="4" type="ORF">JE024_00695</name>
</gene>
<accession>A0ABS2UI12</accession>
<dbReference type="Gene3D" id="1.10.357.10">
    <property type="entry name" value="Tetracycline Repressor, domain 2"/>
    <property type="match status" value="1"/>
</dbReference>
<feature type="domain" description="HTH tetR-type" evidence="3">
    <location>
        <begin position="9"/>
        <end position="69"/>
    </location>
</feature>
<dbReference type="SUPFAM" id="SSF46689">
    <property type="entry name" value="Homeodomain-like"/>
    <property type="match status" value="1"/>
</dbReference>
<proteinExistence type="predicted"/>
<evidence type="ECO:0000256" key="2">
    <source>
        <dbReference type="PROSITE-ProRule" id="PRU00335"/>
    </source>
</evidence>
<sequence>MSQQAPAPSARQTELLEAAYRYALAHGLTDLSLRPLAEAIGSSPRVLLFLFESKDGLLRALLARARADELALLDRAGRPEGPTGLGPAVERVWTWLAAEEHRPLLRLWAEAYTRSLVQPEGPWAGFARATVEDWLGVLAGFQPPSERDSAAGATRRTLALAVLRGALLDLLATDDERRLTGAVAHQLALLHDDHAAGGRGDGE</sequence>
<keyword evidence="1 2" id="KW-0238">DNA-binding</keyword>
<dbReference type="PROSITE" id="PS50977">
    <property type="entry name" value="HTH_TETR_2"/>
    <property type="match status" value="1"/>
</dbReference>
<dbReference type="RefSeq" id="WP_205371683.1">
    <property type="nucleotide sequence ID" value="NZ_JAFEJA010000001.1"/>
</dbReference>
<dbReference type="InterPro" id="IPR001647">
    <property type="entry name" value="HTH_TetR"/>
</dbReference>
<organism evidence="4 5">
    <name type="scientific">Streptomyces zhihengii</name>
    <dbReference type="NCBI Taxonomy" id="1818004"/>
    <lineage>
        <taxon>Bacteria</taxon>
        <taxon>Bacillati</taxon>
        <taxon>Actinomycetota</taxon>
        <taxon>Actinomycetes</taxon>
        <taxon>Kitasatosporales</taxon>
        <taxon>Streptomycetaceae</taxon>
        <taxon>Streptomyces</taxon>
    </lineage>
</organism>